<feature type="compositionally biased region" description="Low complexity" evidence="1">
    <location>
        <begin position="81"/>
        <end position="98"/>
    </location>
</feature>
<dbReference type="Gene3D" id="2.30.30.1020">
    <property type="entry name" value="CCR4-NOT complex subunit 2/3/5, C-terminal domain"/>
    <property type="match status" value="1"/>
</dbReference>
<keyword evidence="3" id="KW-1185">Reference proteome</keyword>
<proteinExistence type="predicted"/>
<organism evidence="2 3">
    <name type="scientific">Drosophila madeirensis</name>
    <name type="common">Fruit fly</name>
    <dbReference type="NCBI Taxonomy" id="30013"/>
    <lineage>
        <taxon>Eukaryota</taxon>
        <taxon>Metazoa</taxon>
        <taxon>Ecdysozoa</taxon>
        <taxon>Arthropoda</taxon>
        <taxon>Hexapoda</taxon>
        <taxon>Insecta</taxon>
        <taxon>Pterygota</taxon>
        <taxon>Neoptera</taxon>
        <taxon>Endopterygota</taxon>
        <taxon>Diptera</taxon>
        <taxon>Brachycera</taxon>
        <taxon>Muscomorpha</taxon>
        <taxon>Ephydroidea</taxon>
        <taxon>Drosophilidae</taxon>
        <taxon>Drosophila</taxon>
        <taxon>Sophophora</taxon>
    </lineage>
</organism>
<gene>
    <name evidence="2" type="ORF">DMAD_06241</name>
</gene>
<evidence type="ECO:0000256" key="1">
    <source>
        <dbReference type="SAM" id="MobiDB-lite"/>
    </source>
</evidence>
<name>A0AAU9FPU0_DROMD</name>
<feature type="region of interest" description="Disordered" evidence="1">
    <location>
        <begin position="524"/>
        <end position="583"/>
    </location>
</feature>
<dbReference type="Proteomes" id="UP001500889">
    <property type="component" value="Chromosome J"/>
</dbReference>
<evidence type="ECO:0000313" key="3">
    <source>
        <dbReference type="Proteomes" id="UP001500889"/>
    </source>
</evidence>
<protein>
    <submittedName>
        <fullName evidence="2">Uncharacterized protein</fullName>
    </submittedName>
</protein>
<feature type="compositionally biased region" description="Polar residues" evidence="1">
    <location>
        <begin position="69"/>
        <end position="80"/>
    </location>
</feature>
<feature type="compositionally biased region" description="Low complexity" evidence="1">
    <location>
        <begin position="24"/>
        <end position="58"/>
    </location>
</feature>
<dbReference type="InterPro" id="IPR038635">
    <property type="entry name" value="CCR4-NOT_su2/3/5_C_sf"/>
</dbReference>
<dbReference type="EMBL" id="AP029265">
    <property type="protein sequence ID" value="BFF97952.1"/>
    <property type="molecule type" value="Genomic_DNA"/>
</dbReference>
<reference evidence="2 3" key="1">
    <citation type="submission" date="2024-02" db="EMBL/GenBank/DDBJ databases">
        <title>A chromosome-level genome assembly of Drosophila madeirensis, a fruit fly species endemic to Madeira island.</title>
        <authorList>
            <person name="Tomihara K."/>
            <person name="Llopart A."/>
            <person name="Yamamoto D."/>
        </authorList>
    </citation>
    <scope>NUCLEOTIDE SEQUENCE [LARGE SCALE GENOMIC DNA]</scope>
    <source>
        <strain evidence="2 3">RF1</strain>
    </source>
</reference>
<dbReference type="AlphaFoldDB" id="A0AAU9FPU0"/>
<sequence length="583" mass="65695">MPRRRRPRGNAASLAQLRKKTQESNNNYNGCNNNNNTKENNNNSNNKTNNASGSKSSNVKNTNAKKENSNNSTKTSLKAGQQQKQQPKQTQPQPQPKKVNPSYFKKPTLAQEPNQKAIYDLELLEEESNYEQETSYDQGSICDEQYSCTDREQSFGDDELTYDIEPNSEKVESCHESTYDVSEIEMDSFCYLQSTYIDKDSCVPVPACVPVSCSEPGACCHQEIFFGRGSICHCGQEQYFNPCQLPFYDQESNNEQKPNYELETLYNREPLYNKKPRCEEEVIAELPPYIPDLLHDQEPEPTEEQPILDDQLPELSYDQSSSAPDATPEDSFAFMWGQNANGGDVKLFPELYDRMPELPSYADIFGQPSYGIDNNCMDCVGLQAACQTGGIRSTHDGQFTDIPGSMIQDQYGMLGLLSAIRTSHTNPVATQLVFGEDLTTYGLDLTALGDIYVHFNGPFTNEPPPRNCQDIDFEMSMRQMRDDIATYSSKAPAWDPFVPETGNLDLVFGNQNAEQQTAEQQEEEMLKQENPSDEEQMQQEEEREWDYDYEPFSTALAAKAEDTSTDYSSNSNSSTSSGLLSPI</sequence>
<feature type="compositionally biased region" description="Acidic residues" evidence="1">
    <location>
        <begin position="531"/>
        <end position="549"/>
    </location>
</feature>
<accession>A0AAU9FPU0</accession>
<feature type="region of interest" description="Disordered" evidence="1">
    <location>
        <begin position="1"/>
        <end position="114"/>
    </location>
</feature>
<evidence type="ECO:0000313" key="2">
    <source>
        <dbReference type="EMBL" id="BFF97952.1"/>
    </source>
</evidence>
<feature type="compositionally biased region" description="Low complexity" evidence="1">
    <location>
        <begin position="565"/>
        <end position="577"/>
    </location>
</feature>